<dbReference type="AlphaFoldDB" id="A0A6A6WFF9"/>
<feature type="region of interest" description="Disordered" evidence="1">
    <location>
        <begin position="341"/>
        <end position="373"/>
    </location>
</feature>
<feature type="compositionally biased region" description="Polar residues" evidence="1">
    <location>
        <begin position="261"/>
        <end position="276"/>
    </location>
</feature>
<organism evidence="2 3">
    <name type="scientific">Pseudovirgaria hyperparasitica</name>
    <dbReference type="NCBI Taxonomy" id="470096"/>
    <lineage>
        <taxon>Eukaryota</taxon>
        <taxon>Fungi</taxon>
        <taxon>Dikarya</taxon>
        <taxon>Ascomycota</taxon>
        <taxon>Pezizomycotina</taxon>
        <taxon>Dothideomycetes</taxon>
        <taxon>Dothideomycetes incertae sedis</taxon>
        <taxon>Acrospermales</taxon>
        <taxon>Acrospermaceae</taxon>
        <taxon>Pseudovirgaria</taxon>
    </lineage>
</organism>
<accession>A0A6A6WFF9</accession>
<dbReference type="RefSeq" id="XP_033603350.1">
    <property type="nucleotide sequence ID" value="XM_033747984.1"/>
</dbReference>
<feature type="compositionally biased region" description="Low complexity" evidence="1">
    <location>
        <begin position="283"/>
        <end position="293"/>
    </location>
</feature>
<evidence type="ECO:0000313" key="2">
    <source>
        <dbReference type="EMBL" id="KAF2760899.1"/>
    </source>
</evidence>
<feature type="compositionally biased region" description="Polar residues" evidence="1">
    <location>
        <begin position="410"/>
        <end position="447"/>
    </location>
</feature>
<feature type="region of interest" description="Disordered" evidence="1">
    <location>
        <begin position="247"/>
        <end position="306"/>
    </location>
</feature>
<sequence length="539" mass="60371">MGPRSTTETEHRVSVIAFQSLNSRTGHEEGSAQFEVNDCNMYLHFVPKSRDEAPYLDCQLTLPRLSQTGIRCHDFDALITETSLQSFNIRPDITNDPRASRFIFQSYLPRGSYKGVTNWVPTGLADRLDSSNRYNGCEIVALVLKLRKRLEVLMLRDPVKPTTHSGLEAINALSVATKDSIVRFFIRYENDRHLSRHWLIDSVNNGFFSQSRIPLSRPRYHIGADSVLKAGSAVDWGSFVLAGDPSERGQTTLHSLPPTLYRSTNIPTGPSNNLAQSKRERSSSSPRTSTNSTVTKRAALSSPAADELLKRSREDYARSVLYDRHVDGQPSSAVLSNHFYQDPTVKSAPSRTSQTLPELSPDRDESKPVQLDSHQSNIRTVIPLHNRRTPICGAMSSQLSQTVENDDSSRGSNHTPTPVCTSQRSEFRVSNSQFSNPVQSSDHQTGMTDRDRPVLSLEIPDTSSGHFTKPDSAKEVSRKRMIHRLETLTCNALEKNMDGEEDNQVQCMLSQLLDLVKVGDEKAFNRLWSKVQVRVGLYT</sequence>
<proteinExistence type="predicted"/>
<feature type="compositionally biased region" description="Polar residues" evidence="1">
    <location>
        <begin position="347"/>
        <end position="357"/>
    </location>
</feature>
<evidence type="ECO:0000313" key="3">
    <source>
        <dbReference type="Proteomes" id="UP000799437"/>
    </source>
</evidence>
<feature type="region of interest" description="Disordered" evidence="1">
    <location>
        <begin position="398"/>
        <end position="449"/>
    </location>
</feature>
<evidence type="ECO:0000256" key="1">
    <source>
        <dbReference type="SAM" id="MobiDB-lite"/>
    </source>
</evidence>
<protein>
    <submittedName>
        <fullName evidence="2">Uncharacterized protein</fullName>
    </submittedName>
</protein>
<reference evidence="2" key="1">
    <citation type="journal article" date="2020" name="Stud. Mycol.">
        <title>101 Dothideomycetes genomes: a test case for predicting lifestyles and emergence of pathogens.</title>
        <authorList>
            <person name="Haridas S."/>
            <person name="Albert R."/>
            <person name="Binder M."/>
            <person name="Bloem J."/>
            <person name="Labutti K."/>
            <person name="Salamov A."/>
            <person name="Andreopoulos B."/>
            <person name="Baker S."/>
            <person name="Barry K."/>
            <person name="Bills G."/>
            <person name="Bluhm B."/>
            <person name="Cannon C."/>
            <person name="Castanera R."/>
            <person name="Culley D."/>
            <person name="Daum C."/>
            <person name="Ezra D."/>
            <person name="Gonzalez J."/>
            <person name="Henrissat B."/>
            <person name="Kuo A."/>
            <person name="Liang C."/>
            <person name="Lipzen A."/>
            <person name="Lutzoni F."/>
            <person name="Magnuson J."/>
            <person name="Mondo S."/>
            <person name="Nolan M."/>
            <person name="Ohm R."/>
            <person name="Pangilinan J."/>
            <person name="Park H.-J."/>
            <person name="Ramirez L."/>
            <person name="Alfaro M."/>
            <person name="Sun H."/>
            <person name="Tritt A."/>
            <person name="Yoshinaga Y."/>
            <person name="Zwiers L.-H."/>
            <person name="Turgeon B."/>
            <person name="Goodwin S."/>
            <person name="Spatafora J."/>
            <person name="Crous P."/>
            <person name="Grigoriev I."/>
        </authorList>
    </citation>
    <scope>NUCLEOTIDE SEQUENCE</scope>
    <source>
        <strain evidence="2">CBS 121739</strain>
    </source>
</reference>
<dbReference type="GeneID" id="54489038"/>
<dbReference type="Proteomes" id="UP000799437">
    <property type="component" value="Unassembled WGS sequence"/>
</dbReference>
<gene>
    <name evidence="2" type="ORF">EJ05DRAFT_508135</name>
</gene>
<keyword evidence="3" id="KW-1185">Reference proteome</keyword>
<dbReference type="EMBL" id="ML996567">
    <property type="protein sequence ID" value="KAF2760899.1"/>
    <property type="molecule type" value="Genomic_DNA"/>
</dbReference>
<name>A0A6A6WFF9_9PEZI</name>